<reference evidence="2" key="1">
    <citation type="submission" date="2023-08" db="EMBL/GenBank/DDBJ databases">
        <authorList>
            <person name="Chen Y."/>
            <person name="Shah S."/>
            <person name="Dougan E. K."/>
            <person name="Thang M."/>
            <person name="Chan C."/>
        </authorList>
    </citation>
    <scope>NUCLEOTIDE SEQUENCE</scope>
</reference>
<evidence type="ECO:0000313" key="3">
    <source>
        <dbReference type="Proteomes" id="UP001178507"/>
    </source>
</evidence>
<dbReference type="Proteomes" id="UP001178507">
    <property type="component" value="Unassembled WGS sequence"/>
</dbReference>
<protein>
    <submittedName>
        <fullName evidence="2">Uncharacterized protein</fullName>
    </submittedName>
</protein>
<name>A0AA36J3Z7_9DINO</name>
<proteinExistence type="predicted"/>
<dbReference type="EMBL" id="CAUJNA010003291">
    <property type="protein sequence ID" value="CAJ1398109.1"/>
    <property type="molecule type" value="Genomic_DNA"/>
</dbReference>
<comment type="caution">
    <text evidence="2">The sequence shown here is derived from an EMBL/GenBank/DDBJ whole genome shotgun (WGS) entry which is preliminary data.</text>
</comment>
<gene>
    <name evidence="2" type="ORF">EVOR1521_LOCUS21980</name>
</gene>
<accession>A0AA36J3Z7</accession>
<dbReference type="InterPro" id="IPR011990">
    <property type="entry name" value="TPR-like_helical_dom_sf"/>
</dbReference>
<organism evidence="2 3">
    <name type="scientific">Effrenium voratum</name>
    <dbReference type="NCBI Taxonomy" id="2562239"/>
    <lineage>
        <taxon>Eukaryota</taxon>
        <taxon>Sar</taxon>
        <taxon>Alveolata</taxon>
        <taxon>Dinophyceae</taxon>
        <taxon>Suessiales</taxon>
        <taxon>Symbiodiniaceae</taxon>
        <taxon>Effrenium</taxon>
    </lineage>
</organism>
<dbReference type="Gene3D" id="1.25.40.10">
    <property type="entry name" value="Tetratricopeptide repeat domain"/>
    <property type="match status" value="1"/>
</dbReference>
<evidence type="ECO:0000256" key="1">
    <source>
        <dbReference type="SAM" id="MobiDB-lite"/>
    </source>
</evidence>
<dbReference type="AlphaFoldDB" id="A0AA36J3Z7"/>
<evidence type="ECO:0000313" key="2">
    <source>
        <dbReference type="EMBL" id="CAJ1398109.1"/>
    </source>
</evidence>
<sequence>MGSTATWRHRRPGLQLRCASDLEADLSRWLLQGEVSSASPASSSRSSKPRAERQPEVLEEMPALNDRGYQAVLAEGSFRQLRCFIERLVTSMDGLILSRDQLVSFVEDCSQRSEHFETLMQQLQDQPWVIWYDESFRLQMQKLRRYAPRRGQTWLREWRKKRPPSTDELLKSIEAWEARKEKAAELRDSAPLTAAGYRQAMRGEGFCAWLSRLIDSMGGKVLRLVQLRAFARWHLKELAGLEELRGLLLRQTWILWPEDSVELQQRKAQVAWRRRVLRRASSWSASWAQRGATSPELIRRFLAAKYVDQAELLRVLAFARRRLVLSGEVLALAIRRLGRVRLWQPALALLASAGGGDSSAGAGGAGGAEGAEKSEMAYVAAVDACRSSGRWCLAIDCLVRAKSEGLGRAVSNAAGAALLRCRGADAWPSVLQLLAGLLSSRLGADQVSFGTALAACGASRQWRAALRLVGLMRKVRQLTPDSESAPLCSAAAACNRAGGLELVAAFAGGCTWGRASAQPCAAELPNHGAGPSWVGAGGADAAAGAPAARPGFLHQRLQCLRARRAGCRGCGVAAAAAARAAAAPRGRTVLWHAGKVLRLGPKLAEGGVAASMG</sequence>
<feature type="region of interest" description="Disordered" evidence="1">
    <location>
        <begin position="38"/>
        <end position="60"/>
    </location>
</feature>
<keyword evidence="3" id="KW-1185">Reference proteome</keyword>